<dbReference type="PANTHER" id="PTHR43133:SF8">
    <property type="entry name" value="RNA POLYMERASE SIGMA FACTOR HI_1459-RELATED"/>
    <property type="match status" value="1"/>
</dbReference>
<evidence type="ECO:0000256" key="2">
    <source>
        <dbReference type="ARBA" id="ARBA00023015"/>
    </source>
</evidence>
<protein>
    <submittedName>
        <fullName evidence="7">RNA polymerase sigma factor</fullName>
    </submittedName>
</protein>
<evidence type="ECO:0000256" key="3">
    <source>
        <dbReference type="ARBA" id="ARBA00023082"/>
    </source>
</evidence>
<comment type="similarity">
    <text evidence="1">Belongs to the sigma-70 factor family. ECF subfamily.</text>
</comment>
<evidence type="ECO:0000313" key="8">
    <source>
        <dbReference type="Proteomes" id="UP001214250"/>
    </source>
</evidence>
<keyword evidence="2" id="KW-0805">Transcription regulation</keyword>
<dbReference type="InterPro" id="IPR014284">
    <property type="entry name" value="RNA_pol_sigma-70_dom"/>
</dbReference>
<name>A0ABY7VTD3_9BACT</name>
<dbReference type="RefSeq" id="WP_274150634.1">
    <property type="nucleotide sequence ID" value="NZ_CP117811.1"/>
</dbReference>
<feature type="domain" description="RNA polymerase sigma-70 region 2" evidence="6">
    <location>
        <begin position="29"/>
        <end position="96"/>
    </location>
</feature>
<evidence type="ECO:0000313" key="7">
    <source>
        <dbReference type="EMBL" id="WDE96569.1"/>
    </source>
</evidence>
<dbReference type="InterPro" id="IPR013325">
    <property type="entry name" value="RNA_pol_sigma_r2"/>
</dbReference>
<organism evidence="7 8">
    <name type="scientific">Lentisphaera profundi</name>
    <dbReference type="NCBI Taxonomy" id="1658616"/>
    <lineage>
        <taxon>Bacteria</taxon>
        <taxon>Pseudomonadati</taxon>
        <taxon>Lentisphaerota</taxon>
        <taxon>Lentisphaeria</taxon>
        <taxon>Lentisphaerales</taxon>
        <taxon>Lentisphaeraceae</taxon>
        <taxon>Lentisphaera</taxon>
    </lineage>
</organism>
<keyword evidence="8" id="KW-1185">Reference proteome</keyword>
<dbReference type="InterPro" id="IPR039425">
    <property type="entry name" value="RNA_pol_sigma-70-like"/>
</dbReference>
<dbReference type="EMBL" id="CP117811">
    <property type="protein sequence ID" value="WDE96569.1"/>
    <property type="molecule type" value="Genomic_DNA"/>
</dbReference>
<reference evidence="7 8" key="1">
    <citation type="submission" date="2023-02" db="EMBL/GenBank/DDBJ databases">
        <title>Genome sequence of Lentisphaera profundi SAORIC-696.</title>
        <authorList>
            <person name="Kim e."/>
            <person name="Cho J.-C."/>
            <person name="Choi A."/>
            <person name="Kang I."/>
        </authorList>
    </citation>
    <scope>NUCLEOTIDE SEQUENCE [LARGE SCALE GENOMIC DNA]</scope>
    <source>
        <strain evidence="7 8">SAORIC-696</strain>
    </source>
</reference>
<dbReference type="PANTHER" id="PTHR43133">
    <property type="entry name" value="RNA POLYMERASE ECF-TYPE SIGMA FACTO"/>
    <property type="match status" value="1"/>
</dbReference>
<dbReference type="Pfam" id="PF04542">
    <property type="entry name" value="Sigma70_r2"/>
    <property type="match status" value="1"/>
</dbReference>
<keyword evidence="4" id="KW-0238">DNA-binding</keyword>
<evidence type="ECO:0000256" key="1">
    <source>
        <dbReference type="ARBA" id="ARBA00010641"/>
    </source>
</evidence>
<evidence type="ECO:0000259" key="6">
    <source>
        <dbReference type="Pfam" id="PF04542"/>
    </source>
</evidence>
<dbReference type="InterPro" id="IPR007627">
    <property type="entry name" value="RNA_pol_sigma70_r2"/>
</dbReference>
<sequence length="199" mass="23845">MTDWNTRQTLLIRAKNHDDESAWEEFVYYYRPYLYVIARRMNLSHHDSEEISQNVLIKLWDKMPDFDYSQQKGRFRGWLCTVTGNTVKNFLKSQQARLKRYEKVKRQEVEGYLNGVSLPEIEEIAETEWRTYMANLAWNNVKDDLHPNARDTFMMFREGKKVTEIAEKLGVAEGSAYVYKKRVEQILFKEIKRLEEDIT</sequence>
<evidence type="ECO:0000256" key="5">
    <source>
        <dbReference type="ARBA" id="ARBA00023163"/>
    </source>
</evidence>
<dbReference type="NCBIfam" id="TIGR02937">
    <property type="entry name" value="sigma70-ECF"/>
    <property type="match status" value="1"/>
</dbReference>
<proteinExistence type="inferred from homology"/>
<dbReference type="SUPFAM" id="SSF88659">
    <property type="entry name" value="Sigma3 and sigma4 domains of RNA polymerase sigma factors"/>
    <property type="match status" value="1"/>
</dbReference>
<evidence type="ECO:0000256" key="4">
    <source>
        <dbReference type="ARBA" id="ARBA00023125"/>
    </source>
</evidence>
<keyword evidence="5" id="KW-0804">Transcription</keyword>
<dbReference type="SUPFAM" id="SSF88946">
    <property type="entry name" value="Sigma2 domain of RNA polymerase sigma factors"/>
    <property type="match status" value="1"/>
</dbReference>
<dbReference type="Proteomes" id="UP001214250">
    <property type="component" value="Chromosome 1"/>
</dbReference>
<dbReference type="Gene3D" id="1.10.1740.10">
    <property type="match status" value="1"/>
</dbReference>
<gene>
    <name evidence="7" type="ORF">PQO03_01130</name>
</gene>
<accession>A0ABY7VTD3</accession>
<dbReference type="InterPro" id="IPR013324">
    <property type="entry name" value="RNA_pol_sigma_r3/r4-like"/>
</dbReference>
<keyword evidence="3" id="KW-0731">Sigma factor</keyword>